<comment type="caution">
    <text evidence="2">The sequence shown here is derived from an EMBL/GenBank/DDBJ whole genome shotgun (WGS) entry which is preliminary data.</text>
</comment>
<gene>
    <name evidence="2" type="ORF">C0Q70_17779</name>
</gene>
<dbReference type="Proteomes" id="UP000245119">
    <property type="component" value="Linkage Group LG11"/>
</dbReference>
<evidence type="ECO:0000259" key="1">
    <source>
        <dbReference type="Pfam" id="PF07177"/>
    </source>
</evidence>
<dbReference type="OrthoDB" id="49113at2759"/>
<proteinExistence type="predicted"/>
<name>A0A2T7NLE2_POMCA</name>
<accession>A0A2T7NLE2</accession>
<organism evidence="2 3">
    <name type="scientific">Pomacea canaliculata</name>
    <name type="common">Golden apple snail</name>
    <dbReference type="NCBI Taxonomy" id="400727"/>
    <lineage>
        <taxon>Eukaryota</taxon>
        <taxon>Metazoa</taxon>
        <taxon>Spiralia</taxon>
        <taxon>Lophotrochozoa</taxon>
        <taxon>Mollusca</taxon>
        <taxon>Gastropoda</taxon>
        <taxon>Caenogastropoda</taxon>
        <taxon>Architaenioglossa</taxon>
        <taxon>Ampullarioidea</taxon>
        <taxon>Ampullariidae</taxon>
        <taxon>Pomacea</taxon>
    </lineage>
</organism>
<evidence type="ECO:0000313" key="3">
    <source>
        <dbReference type="Proteomes" id="UP000245119"/>
    </source>
</evidence>
<keyword evidence="3" id="KW-1185">Reference proteome</keyword>
<dbReference type="AlphaFoldDB" id="A0A2T7NLE2"/>
<protein>
    <recommendedName>
        <fullName evidence="1">NHR domain-containing protein</fullName>
    </recommendedName>
</protein>
<feature type="domain" description="NHR" evidence="1">
    <location>
        <begin position="13"/>
        <end position="130"/>
    </location>
</feature>
<sequence length="168" mass="19074">MLGLKETLAECQGACGGVVVSRDALVSNVLYQVSVMEMRRDWQSDDIKFCGITQTYPNDLNIKQRMCEMVDVQTADWPDNVDEDVDTSKAVGLMIDSTDNLHIFLQERDLGIALSNVQRPCYAVFDLSINVSQEKAMNRERDASHVFYVNLMDVWKDKSSDLRKVNKT</sequence>
<dbReference type="Gene3D" id="2.60.120.920">
    <property type="match status" value="1"/>
</dbReference>
<dbReference type="InterPro" id="IPR043136">
    <property type="entry name" value="B30.2/SPRY_sf"/>
</dbReference>
<dbReference type="Pfam" id="PF07177">
    <property type="entry name" value="Neuralized"/>
    <property type="match status" value="1"/>
</dbReference>
<reference evidence="2 3" key="1">
    <citation type="submission" date="2018-04" db="EMBL/GenBank/DDBJ databases">
        <title>The genome of golden apple snail Pomacea canaliculata provides insight into stress tolerance and invasive adaptation.</title>
        <authorList>
            <person name="Liu C."/>
            <person name="Liu B."/>
            <person name="Ren Y."/>
            <person name="Zhang Y."/>
            <person name="Wang H."/>
            <person name="Li S."/>
            <person name="Jiang F."/>
            <person name="Yin L."/>
            <person name="Zhang G."/>
            <person name="Qian W."/>
            <person name="Fan W."/>
        </authorList>
    </citation>
    <scope>NUCLEOTIDE SEQUENCE [LARGE SCALE GENOMIC DNA]</scope>
    <source>
        <strain evidence="2">SZHN2017</strain>
        <tissue evidence="2">Muscle</tissue>
    </source>
</reference>
<evidence type="ECO:0000313" key="2">
    <source>
        <dbReference type="EMBL" id="PVD21976.1"/>
    </source>
</evidence>
<dbReference type="InterPro" id="IPR006573">
    <property type="entry name" value="NHR_dom"/>
</dbReference>
<dbReference type="EMBL" id="PZQS01000011">
    <property type="protein sequence ID" value="PVD21976.1"/>
    <property type="molecule type" value="Genomic_DNA"/>
</dbReference>